<keyword evidence="5 8" id="KW-0560">Oxidoreductase</keyword>
<dbReference type="PANTHER" id="PTHR21089:SF1">
    <property type="entry name" value="BIFUNCTIONAL 3-DEHYDROQUINATE DEHYDRATASE_SHIKIMATE DEHYDROGENASE, CHLOROPLASTIC"/>
    <property type="match status" value="1"/>
</dbReference>
<dbReference type="SUPFAM" id="SSF53223">
    <property type="entry name" value="Aminoacid dehydrogenase-like, N-terminal domain"/>
    <property type="match status" value="1"/>
</dbReference>
<comment type="subunit">
    <text evidence="8">Homodimer.</text>
</comment>
<organism evidence="11 12">
    <name type="scientific">Polynucleobacter hirudinilacicola</name>
    <dbReference type="NCBI Taxonomy" id="1743166"/>
    <lineage>
        <taxon>Bacteria</taxon>
        <taxon>Pseudomonadati</taxon>
        <taxon>Pseudomonadota</taxon>
        <taxon>Betaproteobacteria</taxon>
        <taxon>Burkholderiales</taxon>
        <taxon>Burkholderiaceae</taxon>
        <taxon>Polynucleobacter</taxon>
    </lineage>
</organism>
<dbReference type="Gene3D" id="3.40.50.720">
    <property type="entry name" value="NAD(P)-binding Rossmann-like Domain"/>
    <property type="match status" value="1"/>
</dbReference>
<evidence type="ECO:0000256" key="6">
    <source>
        <dbReference type="ARBA" id="ARBA00023141"/>
    </source>
</evidence>
<dbReference type="Pfam" id="PF01488">
    <property type="entry name" value="Shikimate_DH"/>
    <property type="match status" value="1"/>
</dbReference>
<comment type="function">
    <text evidence="8">Involved in the biosynthesis of the chorismate, which leads to the biosynthesis of aromatic amino acids. Catalyzes the reversible NADPH linked reduction of 3-dehydroshikimate (DHSA) to yield shikimate (SA).</text>
</comment>
<dbReference type="NCBIfam" id="TIGR00507">
    <property type="entry name" value="aroE"/>
    <property type="match status" value="1"/>
</dbReference>
<protein>
    <recommendedName>
        <fullName evidence="2 8">Shikimate dehydrogenase (NADP(+))</fullName>
        <shortName evidence="8">SDH</shortName>
        <ecNumber evidence="2 8">1.1.1.25</ecNumber>
    </recommendedName>
</protein>
<keyword evidence="6 8" id="KW-0057">Aromatic amino acid biosynthesis</keyword>
<feature type="binding site" evidence="8">
    <location>
        <begin position="32"/>
        <end position="34"/>
    </location>
    <ligand>
        <name>shikimate</name>
        <dbReference type="ChEBI" id="CHEBI:36208"/>
    </ligand>
</feature>
<feature type="domain" description="Shikimate dehydrogenase substrate binding N-terminal" evidence="10">
    <location>
        <begin position="24"/>
        <end position="106"/>
    </location>
</feature>
<feature type="binding site" evidence="8">
    <location>
        <position position="79"/>
    </location>
    <ligand>
        <name>shikimate</name>
        <dbReference type="ChEBI" id="CHEBI:36208"/>
    </ligand>
</feature>
<evidence type="ECO:0000313" key="11">
    <source>
        <dbReference type="EMBL" id="OWF66128.1"/>
    </source>
</evidence>
<dbReference type="AlphaFoldDB" id="A0A210RYQ7"/>
<dbReference type="InterPro" id="IPR011342">
    <property type="entry name" value="Shikimate_DH"/>
</dbReference>
<evidence type="ECO:0000256" key="8">
    <source>
        <dbReference type="HAMAP-Rule" id="MF_00222"/>
    </source>
</evidence>
<dbReference type="Pfam" id="PF08501">
    <property type="entry name" value="Shikimate_dh_N"/>
    <property type="match status" value="1"/>
</dbReference>
<dbReference type="NCBIfam" id="NF001310">
    <property type="entry name" value="PRK00258.1-2"/>
    <property type="match status" value="1"/>
</dbReference>
<evidence type="ECO:0000256" key="4">
    <source>
        <dbReference type="ARBA" id="ARBA00022857"/>
    </source>
</evidence>
<evidence type="ECO:0000256" key="1">
    <source>
        <dbReference type="ARBA" id="ARBA00004871"/>
    </source>
</evidence>
<dbReference type="Gene3D" id="3.40.50.10860">
    <property type="entry name" value="Leucine Dehydrogenase, chain A, domain 1"/>
    <property type="match status" value="1"/>
</dbReference>
<gene>
    <name evidence="8" type="primary">aroE</name>
    <name evidence="11" type="ORF">B6A14_02700</name>
</gene>
<dbReference type="HAMAP" id="MF_00222">
    <property type="entry name" value="Shikimate_DH_AroE"/>
    <property type="match status" value="1"/>
</dbReference>
<comment type="catalytic activity">
    <reaction evidence="7 8">
        <text>shikimate + NADP(+) = 3-dehydroshikimate + NADPH + H(+)</text>
        <dbReference type="Rhea" id="RHEA:17737"/>
        <dbReference type="ChEBI" id="CHEBI:15378"/>
        <dbReference type="ChEBI" id="CHEBI:16630"/>
        <dbReference type="ChEBI" id="CHEBI:36208"/>
        <dbReference type="ChEBI" id="CHEBI:57783"/>
        <dbReference type="ChEBI" id="CHEBI:58349"/>
        <dbReference type="EC" id="1.1.1.25"/>
    </reaction>
</comment>
<feature type="binding site" evidence="8">
    <location>
        <position position="104"/>
    </location>
    <ligand>
        <name>shikimate</name>
        <dbReference type="ChEBI" id="CHEBI:36208"/>
    </ligand>
</feature>
<dbReference type="FunFam" id="3.40.50.10860:FF:000006">
    <property type="entry name" value="Shikimate dehydrogenase (NADP(+))"/>
    <property type="match status" value="1"/>
</dbReference>
<dbReference type="CDD" id="cd01065">
    <property type="entry name" value="NAD_bind_Shikimate_DH"/>
    <property type="match status" value="1"/>
</dbReference>
<feature type="binding site" evidence="8">
    <location>
        <position position="273"/>
    </location>
    <ligand>
        <name>shikimate</name>
        <dbReference type="ChEBI" id="CHEBI:36208"/>
    </ligand>
</feature>
<feature type="binding site" evidence="8">
    <location>
        <position position="119"/>
    </location>
    <ligand>
        <name>shikimate</name>
        <dbReference type="ChEBI" id="CHEBI:36208"/>
    </ligand>
</feature>
<comment type="pathway">
    <text evidence="1 8">Metabolic intermediate biosynthesis; chorismate biosynthesis; chorismate from D-erythrose 4-phosphate and phosphoenolpyruvate: step 4/7.</text>
</comment>
<proteinExistence type="inferred from homology"/>
<reference evidence="11 12" key="1">
    <citation type="submission" date="2017-03" db="EMBL/GenBank/DDBJ databases">
        <title>New species Polynucleobacter sp. MWH-EgelM1-30-B4.</title>
        <authorList>
            <person name="Hahn M.W."/>
        </authorList>
    </citation>
    <scope>NUCLEOTIDE SEQUENCE [LARGE SCALE GENOMIC DNA]</scope>
    <source>
        <strain evidence="11 12">MWH-EgelM1-30-B4</strain>
    </source>
</reference>
<comment type="caution">
    <text evidence="8">Lacks conserved residue(s) required for the propagation of feature annotation.</text>
</comment>
<comment type="similarity">
    <text evidence="8">Belongs to the shikimate dehydrogenase family.</text>
</comment>
<dbReference type="GO" id="GO:0009423">
    <property type="term" value="P:chorismate biosynthetic process"/>
    <property type="evidence" value="ECO:0007669"/>
    <property type="project" value="UniProtKB-UniRule"/>
</dbReference>
<name>A0A210RYQ7_9BURK</name>
<comment type="caution">
    <text evidence="11">The sequence shown here is derived from an EMBL/GenBank/DDBJ whole genome shotgun (WGS) entry which is preliminary data.</text>
</comment>
<dbReference type="PANTHER" id="PTHR21089">
    <property type="entry name" value="SHIKIMATE DEHYDROGENASE"/>
    <property type="match status" value="1"/>
</dbReference>
<feature type="active site" description="Proton acceptor" evidence="8">
    <location>
        <position position="83"/>
    </location>
</feature>
<dbReference type="InterPro" id="IPR006151">
    <property type="entry name" value="Shikm_DH/Glu-tRNA_Rdtase"/>
</dbReference>
<dbReference type="GO" id="GO:0050661">
    <property type="term" value="F:NADP binding"/>
    <property type="evidence" value="ECO:0007669"/>
    <property type="project" value="InterPro"/>
</dbReference>
<evidence type="ECO:0000259" key="10">
    <source>
        <dbReference type="Pfam" id="PF08501"/>
    </source>
</evidence>
<evidence type="ECO:0000256" key="2">
    <source>
        <dbReference type="ARBA" id="ARBA00012962"/>
    </source>
</evidence>
<dbReference type="RefSeq" id="WP_087908928.1">
    <property type="nucleotide sequence ID" value="NZ_NAIA01000002.1"/>
</dbReference>
<dbReference type="GO" id="GO:0009073">
    <property type="term" value="P:aromatic amino acid family biosynthetic process"/>
    <property type="evidence" value="ECO:0007669"/>
    <property type="project" value="UniProtKB-KW"/>
</dbReference>
<accession>A0A210RYQ7</accession>
<dbReference type="Proteomes" id="UP000196880">
    <property type="component" value="Unassembled WGS sequence"/>
</dbReference>
<evidence type="ECO:0000259" key="9">
    <source>
        <dbReference type="Pfam" id="PF01488"/>
    </source>
</evidence>
<feature type="binding site" evidence="8">
    <location>
        <begin position="143"/>
        <end position="147"/>
    </location>
    <ligand>
        <name>NADP(+)</name>
        <dbReference type="ChEBI" id="CHEBI:58349"/>
    </ligand>
</feature>
<dbReference type="InterPro" id="IPR046346">
    <property type="entry name" value="Aminoacid_DH-like_N_sf"/>
</dbReference>
<dbReference type="EMBL" id="NAIA01000002">
    <property type="protein sequence ID" value="OWF66128.1"/>
    <property type="molecule type" value="Genomic_DNA"/>
</dbReference>
<sequence length="301" mass="31693">MNSSHSVDLHTDPSLFSGVDVYAVAGNPIAHSKSPVIHQRFAEQAKQQMHYGRLQPEINAFSIAVKAFFAAGGKGMNVTVPFKLDAQAFADVLSSRAQLAGAVNTLWIKDGKVYGDNTDGAGLVRDLLAQGISIAQSRILLLGAGGAARGVIGPLLEQSPKCLVIANRSSSKAEELVKLFADLAAAKEVALESRALAQLEDAARTPYPFDLVINATAAGLVDESPLTLAAAANIFVPSSFAYDMVYGKSTAFMQQALQKGARVSDGLGMLVEQAADAFLLWRGQALATAIDPRAVLAKLRS</sequence>
<evidence type="ECO:0000256" key="7">
    <source>
        <dbReference type="ARBA" id="ARBA00049442"/>
    </source>
</evidence>
<evidence type="ECO:0000256" key="5">
    <source>
        <dbReference type="ARBA" id="ARBA00023002"/>
    </source>
</evidence>
<keyword evidence="4 8" id="KW-0521">NADP</keyword>
<dbReference type="OrthoDB" id="9776868at2"/>
<dbReference type="GO" id="GO:0005829">
    <property type="term" value="C:cytosol"/>
    <property type="evidence" value="ECO:0007669"/>
    <property type="project" value="TreeGrafter"/>
</dbReference>
<dbReference type="UniPathway" id="UPA00053">
    <property type="reaction ID" value="UER00087"/>
</dbReference>
<keyword evidence="3 8" id="KW-0028">Amino-acid biosynthesis</keyword>
<dbReference type="EC" id="1.1.1.25" evidence="2 8"/>
<dbReference type="GO" id="GO:0008652">
    <property type="term" value="P:amino acid biosynthetic process"/>
    <property type="evidence" value="ECO:0007669"/>
    <property type="project" value="UniProtKB-KW"/>
</dbReference>
<dbReference type="InterPro" id="IPR022893">
    <property type="entry name" value="Shikimate_DH_fam"/>
</dbReference>
<dbReference type="SUPFAM" id="SSF51735">
    <property type="entry name" value="NAD(P)-binding Rossmann-fold domains"/>
    <property type="match status" value="1"/>
</dbReference>
<evidence type="ECO:0000313" key="12">
    <source>
        <dbReference type="Proteomes" id="UP000196880"/>
    </source>
</evidence>
<keyword evidence="12" id="KW-1185">Reference proteome</keyword>
<dbReference type="GO" id="GO:0004764">
    <property type="term" value="F:shikimate 3-dehydrogenase (NADP+) activity"/>
    <property type="evidence" value="ECO:0007669"/>
    <property type="project" value="UniProtKB-UniRule"/>
</dbReference>
<feature type="binding site" evidence="8">
    <location>
        <position position="246"/>
    </location>
    <ligand>
        <name>shikimate</name>
        <dbReference type="ChEBI" id="CHEBI:36208"/>
    </ligand>
</feature>
<dbReference type="GO" id="GO:0019632">
    <property type="term" value="P:shikimate metabolic process"/>
    <property type="evidence" value="ECO:0007669"/>
    <property type="project" value="InterPro"/>
</dbReference>
<evidence type="ECO:0000256" key="3">
    <source>
        <dbReference type="ARBA" id="ARBA00022605"/>
    </source>
</evidence>
<dbReference type="InterPro" id="IPR036291">
    <property type="entry name" value="NAD(P)-bd_dom_sf"/>
</dbReference>
<dbReference type="InterPro" id="IPR013708">
    <property type="entry name" value="Shikimate_DH-bd_N"/>
</dbReference>
<feature type="binding site" evidence="8">
    <location>
        <position position="244"/>
    </location>
    <ligand>
        <name>NADP(+)</name>
        <dbReference type="ChEBI" id="CHEBI:58349"/>
    </ligand>
</feature>
<feature type="domain" description="Quinate/shikimate 5-dehydrogenase/glutamyl-tRNA reductase" evidence="9">
    <location>
        <begin position="133"/>
        <end position="218"/>
    </location>
</feature>
<feature type="binding site" evidence="8">
    <location>
        <position position="266"/>
    </location>
    <ligand>
        <name>NADP(+)</name>
        <dbReference type="ChEBI" id="CHEBI:58349"/>
    </ligand>
</feature>